<gene>
    <name evidence="2" type="ORF">COW91_02645</name>
</gene>
<evidence type="ECO:0000313" key="2">
    <source>
        <dbReference type="EMBL" id="PIP68850.1"/>
    </source>
</evidence>
<keyword evidence="1" id="KW-1133">Transmembrane helix</keyword>
<dbReference type="EMBL" id="PCTI01000043">
    <property type="protein sequence ID" value="PIP68850.1"/>
    <property type="molecule type" value="Genomic_DNA"/>
</dbReference>
<keyword evidence="1" id="KW-0812">Transmembrane</keyword>
<proteinExistence type="predicted"/>
<sequence length="101" mass="11859">MEIKFLKKKKKFTKGGLRIKPDLYWRYILYVTFILISLSFVFGFFLFRKINNQLVSPISNLDGQEIIDKGRINKILKFFKGRENKSIEILNSTSPIVDPSL</sequence>
<comment type="caution">
    <text evidence="2">The sequence shown here is derived from an EMBL/GenBank/DDBJ whole genome shotgun (WGS) entry which is preliminary data.</text>
</comment>
<dbReference type="Proteomes" id="UP000229176">
    <property type="component" value="Unassembled WGS sequence"/>
</dbReference>
<name>A0A2H0CHP1_9BACT</name>
<accession>A0A2H0CHP1</accession>
<evidence type="ECO:0000256" key="1">
    <source>
        <dbReference type="SAM" id="Phobius"/>
    </source>
</evidence>
<evidence type="ECO:0000313" key="3">
    <source>
        <dbReference type="Proteomes" id="UP000229176"/>
    </source>
</evidence>
<feature type="transmembrane region" description="Helical" evidence="1">
    <location>
        <begin position="27"/>
        <end position="47"/>
    </location>
</feature>
<reference evidence="2 3" key="1">
    <citation type="submission" date="2017-09" db="EMBL/GenBank/DDBJ databases">
        <title>Depth-based differentiation of microbial function through sediment-hosted aquifers and enrichment of novel symbionts in the deep terrestrial subsurface.</title>
        <authorList>
            <person name="Probst A.J."/>
            <person name="Ladd B."/>
            <person name="Jarett J.K."/>
            <person name="Geller-Mcgrath D.E."/>
            <person name="Sieber C.M."/>
            <person name="Emerson J.B."/>
            <person name="Anantharaman K."/>
            <person name="Thomas B.C."/>
            <person name="Malmstrom R."/>
            <person name="Stieglmeier M."/>
            <person name="Klingl A."/>
            <person name="Woyke T."/>
            <person name="Ryan C.M."/>
            <person name="Banfield J.F."/>
        </authorList>
    </citation>
    <scope>NUCLEOTIDE SEQUENCE [LARGE SCALE GENOMIC DNA]</scope>
    <source>
        <strain evidence="2">CG22_combo_CG10-13_8_21_14_all_32_8</strain>
    </source>
</reference>
<organism evidence="2 3">
    <name type="scientific">Candidatus Nomurabacteria bacterium CG22_combo_CG10-13_8_21_14_all_32_8</name>
    <dbReference type="NCBI Taxonomy" id="1974732"/>
    <lineage>
        <taxon>Bacteria</taxon>
        <taxon>Candidatus Nomuraibacteriota</taxon>
    </lineage>
</organism>
<keyword evidence="1" id="KW-0472">Membrane</keyword>
<protein>
    <submittedName>
        <fullName evidence="2">Uncharacterized protein</fullName>
    </submittedName>
</protein>
<dbReference type="AlphaFoldDB" id="A0A2H0CHP1"/>